<proteinExistence type="predicted"/>
<keyword evidence="6" id="KW-0456">Lyase</keyword>
<dbReference type="GO" id="GO:0012505">
    <property type="term" value="C:endomembrane system"/>
    <property type="evidence" value="ECO:0007669"/>
    <property type="project" value="UniProtKB-SubCell"/>
</dbReference>
<feature type="transmembrane region" description="Helical" evidence="7">
    <location>
        <begin position="148"/>
        <end position="166"/>
    </location>
</feature>
<dbReference type="EMBL" id="QRAO01000001">
    <property type="protein sequence ID" value="RDK88333.1"/>
    <property type="molecule type" value="Genomic_DNA"/>
</dbReference>
<gene>
    <name evidence="9" type="ORF">C8D94_101204</name>
</gene>
<dbReference type="OrthoDB" id="341137at2"/>
<evidence type="ECO:0000256" key="3">
    <source>
        <dbReference type="ARBA" id="ARBA00022989"/>
    </source>
</evidence>
<reference evidence="9 10" key="1">
    <citation type="submission" date="2018-07" db="EMBL/GenBank/DDBJ databases">
        <title>Genomic Encyclopedia of Type Strains, Phase IV (KMG-IV): sequencing the most valuable type-strain genomes for metagenomic binning, comparative biology and taxonomic classification.</title>
        <authorList>
            <person name="Goeker M."/>
        </authorList>
    </citation>
    <scope>NUCLEOTIDE SEQUENCE [LARGE SCALE GENOMIC DNA]</scope>
    <source>
        <strain evidence="9 10">DSM 101478</strain>
    </source>
</reference>
<keyword evidence="10" id="KW-1185">Reference proteome</keyword>
<dbReference type="RefSeq" id="WP_115122048.1">
    <property type="nucleotide sequence ID" value="NZ_QRAO01000001.1"/>
</dbReference>
<dbReference type="InterPro" id="IPR007782">
    <property type="entry name" value="VKG_COase"/>
</dbReference>
<organism evidence="9 10">
    <name type="scientific">Marinirhabdus gelatinilytica</name>
    <dbReference type="NCBI Taxonomy" id="1703343"/>
    <lineage>
        <taxon>Bacteria</taxon>
        <taxon>Pseudomonadati</taxon>
        <taxon>Bacteroidota</taxon>
        <taxon>Flavobacteriia</taxon>
        <taxon>Flavobacteriales</taxon>
        <taxon>Flavobacteriaceae</taxon>
    </lineage>
</organism>
<feature type="transmembrane region" description="Helical" evidence="7">
    <location>
        <begin position="65"/>
        <end position="82"/>
    </location>
</feature>
<keyword evidence="2 7" id="KW-0812">Transmembrane</keyword>
<sequence>MDKFLFKHIDNTGLVLWRVVFGALIAIEAFGAIATGWLRRTLIEPTFTFNFIGLDFLQPLPGNGMYYYFVLMGIFGLLVLVGYKYRFSMACYALMWSCVYLMQKTSYNNHYYLMMLLCWLMVFLPANRWFSLDAKLNPALKSPSVPRWTYLVVIFQVWIVYTYASVAKWYPDWLDATVTELFMKGKADYWLIGPLLQLDWVHWAIAYVGIFFDLLIVPLMLWRRTRLLGFIVSVFFHLFNSIVFQIGIFPYMSMAFALFFFSSEILQKRFLPKKPLYTAGEVKVPNYKPLLISVFSIFFIVQIGLPLRHWAFKDDVLWTEEGHRLSWRMMLRSKGASLIVYTKDKNGGERKVYPYQKLLSKKQRRSVKSKPDMLWRLAQEVKKAEAEEGRDVQVFMDVKLKVNGGVYHQFIKPDVDIAAQDWHPLKHHEWLEPSPADYHKK</sequence>
<dbReference type="Pfam" id="PF22777">
    <property type="entry name" value="VKGC_lumenal_dom"/>
    <property type="match status" value="1"/>
</dbReference>
<dbReference type="SMART" id="SM00752">
    <property type="entry name" value="HTTM"/>
    <property type="match status" value="1"/>
</dbReference>
<evidence type="ECO:0000256" key="7">
    <source>
        <dbReference type="SAM" id="Phobius"/>
    </source>
</evidence>
<evidence type="ECO:0000256" key="5">
    <source>
        <dbReference type="ARBA" id="ARBA00023157"/>
    </source>
</evidence>
<feature type="transmembrane region" description="Helical" evidence="7">
    <location>
        <begin position="290"/>
        <end position="307"/>
    </location>
</feature>
<feature type="domain" description="HTTM-like" evidence="8">
    <location>
        <begin position="6"/>
        <end position="265"/>
    </location>
</feature>
<feature type="transmembrane region" description="Helical" evidence="7">
    <location>
        <begin position="15"/>
        <end position="38"/>
    </location>
</feature>
<accession>A0A370QIZ1</accession>
<keyword evidence="3 7" id="KW-1133">Transmembrane helix</keyword>
<feature type="transmembrane region" description="Helical" evidence="7">
    <location>
        <begin position="200"/>
        <end position="222"/>
    </location>
</feature>
<keyword evidence="5" id="KW-1015">Disulfide bond</keyword>
<feature type="transmembrane region" description="Helical" evidence="7">
    <location>
        <begin position="234"/>
        <end position="261"/>
    </location>
</feature>
<dbReference type="InterPro" id="IPR053935">
    <property type="entry name" value="VKGC_lumenal_dom"/>
</dbReference>
<dbReference type="InterPro" id="IPR011020">
    <property type="entry name" value="HTTM-like"/>
</dbReference>
<evidence type="ECO:0000313" key="10">
    <source>
        <dbReference type="Proteomes" id="UP000255317"/>
    </source>
</evidence>
<dbReference type="PANTHER" id="PTHR12639:SF7">
    <property type="entry name" value="HTTM DOMAIN-CONTAINING PROTEIN"/>
    <property type="match status" value="1"/>
</dbReference>
<evidence type="ECO:0000256" key="6">
    <source>
        <dbReference type="ARBA" id="ARBA00023239"/>
    </source>
</evidence>
<evidence type="ECO:0000256" key="2">
    <source>
        <dbReference type="ARBA" id="ARBA00022692"/>
    </source>
</evidence>
<protein>
    <submittedName>
        <fullName evidence="9">Vitamin K-dependent gamma-carboxylase-like protein</fullName>
    </submittedName>
</protein>
<comment type="subcellular location">
    <subcellularLocation>
        <location evidence="1">Endomembrane system</location>
        <topology evidence="1">Multi-pass membrane protein</topology>
    </subcellularLocation>
</comment>
<comment type="caution">
    <text evidence="9">The sequence shown here is derived from an EMBL/GenBank/DDBJ whole genome shotgun (WGS) entry which is preliminary data.</text>
</comment>
<dbReference type="Pfam" id="PF05090">
    <property type="entry name" value="HTTM"/>
    <property type="match status" value="1"/>
</dbReference>
<evidence type="ECO:0000313" key="9">
    <source>
        <dbReference type="EMBL" id="RDK88333.1"/>
    </source>
</evidence>
<dbReference type="AlphaFoldDB" id="A0A370QIZ1"/>
<dbReference type="GO" id="GO:0008488">
    <property type="term" value="F:gamma-glutamyl carboxylase activity"/>
    <property type="evidence" value="ECO:0007669"/>
    <property type="project" value="InterPro"/>
</dbReference>
<dbReference type="InterPro" id="IPR053934">
    <property type="entry name" value="HTTM_dom"/>
</dbReference>
<evidence type="ECO:0000256" key="4">
    <source>
        <dbReference type="ARBA" id="ARBA00023136"/>
    </source>
</evidence>
<evidence type="ECO:0000256" key="1">
    <source>
        <dbReference type="ARBA" id="ARBA00004127"/>
    </source>
</evidence>
<evidence type="ECO:0000259" key="8">
    <source>
        <dbReference type="SMART" id="SM00752"/>
    </source>
</evidence>
<feature type="transmembrane region" description="Helical" evidence="7">
    <location>
        <begin position="109"/>
        <end position="127"/>
    </location>
</feature>
<dbReference type="PANTHER" id="PTHR12639">
    <property type="entry name" value="VITAMIN K-DEPENDENT GAMMA-CARBOXYLASE"/>
    <property type="match status" value="1"/>
</dbReference>
<keyword evidence="4 7" id="KW-0472">Membrane</keyword>
<dbReference type="Proteomes" id="UP000255317">
    <property type="component" value="Unassembled WGS sequence"/>
</dbReference>
<dbReference type="GO" id="GO:0019842">
    <property type="term" value="F:vitamin binding"/>
    <property type="evidence" value="ECO:0007669"/>
    <property type="project" value="TreeGrafter"/>
</dbReference>
<name>A0A370QIZ1_9FLAO</name>